<evidence type="ECO:0000313" key="2">
    <source>
        <dbReference type="EMBL" id="ARS34392.1"/>
    </source>
</evidence>
<protein>
    <recommendedName>
        <fullName evidence="4">EamA-like transporter family protein</fullName>
    </recommendedName>
</protein>
<feature type="transmembrane region" description="Helical" evidence="1">
    <location>
        <begin position="200"/>
        <end position="219"/>
    </location>
</feature>
<keyword evidence="3" id="KW-1185">Reference proteome</keyword>
<dbReference type="KEGG" id="pact:CA264_02455"/>
<proteinExistence type="predicted"/>
<dbReference type="Proteomes" id="UP000266292">
    <property type="component" value="Chromosome"/>
</dbReference>
<feature type="transmembrane region" description="Helical" evidence="1">
    <location>
        <begin position="170"/>
        <end position="188"/>
    </location>
</feature>
<reference evidence="3" key="1">
    <citation type="submission" date="2017-05" db="EMBL/GenBank/DDBJ databases">
        <authorList>
            <person name="Ray J."/>
            <person name="Price M."/>
            <person name="Deutschbauer A."/>
        </authorList>
    </citation>
    <scope>NUCLEOTIDE SEQUENCE [LARGE SCALE GENOMIC DNA]</scope>
    <source>
        <strain evidence="3">DSM 19842</strain>
    </source>
</reference>
<accession>A0A1X9YNF3</accession>
<dbReference type="AlphaFoldDB" id="A0A1X9YNF3"/>
<keyword evidence="1" id="KW-1133">Transmembrane helix</keyword>
<sequence length="222" mass="24093">MAGYRRGRLHNGLYHLRGRGHDAFPLFQRVRQLLQAQSINCGHGFVNLGLSRWQHHTGSTAYGLSKLHAFTMPQLNFNWVILLPFFAGAAVATQTAINGQLRASVGSPLVAAFISFSIGTLLLASLILITRQEMPSLSQVSGVEWYKFLGGVLGAFFIMSVIVSVQRLSIANLLALVIAGQLIIALVYDHFGLLGLKQSPITLTRLAGAVALIIGAYLINKK</sequence>
<dbReference type="InterPro" id="IPR006750">
    <property type="entry name" value="YdcZ"/>
</dbReference>
<keyword evidence="1" id="KW-0472">Membrane</keyword>
<evidence type="ECO:0008006" key="4">
    <source>
        <dbReference type="Google" id="ProtNLM"/>
    </source>
</evidence>
<dbReference type="EMBL" id="CP021235">
    <property type="protein sequence ID" value="ARS34392.1"/>
    <property type="molecule type" value="Genomic_DNA"/>
</dbReference>
<dbReference type="Pfam" id="PF04657">
    <property type="entry name" value="DMT_YdcZ"/>
    <property type="match status" value="1"/>
</dbReference>
<organism evidence="2 3">
    <name type="scientific">Pontibacter actiniarum</name>
    <dbReference type="NCBI Taxonomy" id="323450"/>
    <lineage>
        <taxon>Bacteria</taxon>
        <taxon>Pseudomonadati</taxon>
        <taxon>Bacteroidota</taxon>
        <taxon>Cytophagia</taxon>
        <taxon>Cytophagales</taxon>
        <taxon>Hymenobacteraceae</taxon>
        <taxon>Pontibacter</taxon>
    </lineage>
</organism>
<feature type="transmembrane region" description="Helical" evidence="1">
    <location>
        <begin position="145"/>
        <end position="163"/>
    </location>
</feature>
<feature type="transmembrane region" description="Helical" evidence="1">
    <location>
        <begin position="77"/>
        <end position="97"/>
    </location>
</feature>
<keyword evidence="1" id="KW-0812">Transmembrane</keyword>
<dbReference type="OrthoDB" id="9097160at2"/>
<dbReference type="PANTHER" id="PTHR34821">
    <property type="entry name" value="INNER MEMBRANE PROTEIN YDCZ"/>
    <property type="match status" value="1"/>
</dbReference>
<gene>
    <name evidence="2" type="ORF">CA264_02455</name>
</gene>
<name>A0A1X9YNF3_9BACT</name>
<dbReference type="GO" id="GO:0005886">
    <property type="term" value="C:plasma membrane"/>
    <property type="evidence" value="ECO:0007669"/>
    <property type="project" value="TreeGrafter"/>
</dbReference>
<feature type="transmembrane region" description="Helical" evidence="1">
    <location>
        <begin position="109"/>
        <end position="130"/>
    </location>
</feature>
<dbReference type="PANTHER" id="PTHR34821:SF2">
    <property type="entry name" value="INNER MEMBRANE PROTEIN YDCZ"/>
    <property type="match status" value="1"/>
</dbReference>
<dbReference type="STRING" id="709015.GCA_000472485_00484"/>
<evidence type="ECO:0000313" key="3">
    <source>
        <dbReference type="Proteomes" id="UP000266292"/>
    </source>
</evidence>
<evidence type="ECO:0000256" key="1">
    <source>
        <dbReference type="SAM" id="Phobius"/>
    </source>
</evidence>